<evidence type="ECO:0000313" key="4">
    <source>
        <dbReference type="Proteomes" id="UP000562929"/>
    </source>
</evidence>
<dbReference type="PANTHER" id="PTHR31735">
    <property type="entry name" value="VACUOLAR MEMBRANE PROTEIN YPL162C"/>
    <property type="match status" value="1"/>
</dbReference>
<evidence type="ECO:0000256" key="1">
    <source>
        <dbReference type="SAM" id="MobiDB-lite"/>
    </source>
</evidence>
<feature type="transmembrane region" description="Helical" evidence="2">
    <location>
        <begin position="215"/>
        <end position="237"/>
    </location>
</feature>
<dbReference type="Pfam" id="PF12400">
    <property type="entry name" value="STIMATE"/>
    <property type="match status" value="1"/>
</dbReference>
<accession>A0A8H4VG68</accession>
<keyword evidence="2" id="KW-0812">Transmembrane</keyword>
<feature type="compositionally biased region" description="Acidic residues" evidence="1">
    <location>
        <begin position="316"/>
        <end position="326"/>
    </location>
</feature>
<evidence type="ECO:0000313" key="3">
    <source>
        <dbReference type="EMBL" id="KAF4594570.1"/>
    </source>
</evidence>
<evidence type="ECO:0000256" key="2">
    <source>
        <dbReference type="SAM" id="Phobius"/>
    </source>
</evidence>
<dbReference type="InterPro" id="IPR022127">
    <property type="entry name" value="STIMATE/YPL162C"/>
</dbReference>
<feature type="region of interest" description="Disordered" evidence="1">
    <location>
        <begin position="286"/>
        <end position="376"/>
    </location>
</feature>
<keyword evidence="2" id="KW-0472">Membrane</keyword>
<protein>
    <submittedName>
        <fullName evidence="3">Vaculolar membrane protein</fullName>
    </submittedName>
</protein>
<keyword evidence="2" id="KW-1133">Transmembrane helix</keyword>
<feature type="compositionally biased region" description="Basic and acidic residues" evidence="1">
    <location>
        <begin position="297"/>
        <end position="309"/>
    </location>
</feature>
<gene>
    <name evidence="3" type="ORF">GQ602_000183</name>
</gene>
<reference evidence="3 4" key="1">
    <citation type="journal article" date="2020" name="G3 (Bethesda)">
        <title>Genetic Underpinnings of Host Manipulation by Ophiocordyceps as Revealed by Comparative Transcriptomics.</title>
        <authorList>
            <person name="Will I."/>
            <person name="Das B."/>
            <person name="Trinh T."/>
            <person name="Brachmann A."/>
            <person name="Ohm R.A."/>
            <person name="de Bekker C."/>
        </authorList>
    </citation>
    <scope>NUCLEOTIDE SEQUENCE [LARGE SCALE GENOMIC DNA]</scope>
    <source>
        <strain evidence="3 4">EC05</strain>
    </source>
</reference>
<feature type="transmembrane region" description="Helical" evidence="2">
    <location>
        <begin position="62"/>
        <end position="84"/>
    </location>
</feature>
<proteinExistence type="predicted"/>
<dbReference type="PANTHER" id="PTHR31735:SF1">
    <property type="entry name" value="VACUOLAR MEMBRANE PROTEIN YPL162C"/>
    <property type="match status" value="1"/>
</dbReference>
<dbReference type="Proteomes" id="UP000562929">
    <property type="component" value="Unassembled WGS sequence"/>
</dbReference>
<sequence length="376" mass="41652">MHPPSGEENAMASAPTSIMMMRTTTTTTTTTTAAAAMATALFATTTSSPMDAADSAQGECRLLGSFALLVQAALGALALLSLVYKRWRERPQRPLKIWFFDVSKQVFGSVLVHVANIFMSMLTSGRFDMIRPEPSAAATQRLKERADDGYTPNPCSFYLLNLAIDTTVGIPILIILLRILTGLAAMTPLGKPSESIQSGNYGSPPNAWWWLKQSIIYFCGLFGMKLCVLVIFVVLPWISVVGDWALGWTAGNERLQIAFVMMIFPLVMNALQYYIIDSFIKKKETVDREGLPQQEPDEMRRHYDDETCRLRGPSTSEDEDEDEDDGDVHGENRDGGPASRRDYDPRFDGHAPTVIGIGPSQRASRIKLPTELYPKE</sequence>
<comment type="caution">
    <text evidence="3">The sequence shown here is derived from an EMBL/GenBank/DDBJ whole genome shotgun (WGS) entry which is preliminary data.</text>
</comment>
<dbReference type="GO" id="GO:0016020">
    <property type="term" value="C:membrane"/>
    <property type="evidence" value="ECO:0007669"/>
    <property type="project" value="TreeGrafter"/>
</dbReference>
<dbReference type="EMBL" id="JAACLJ010000001">
    <property type="protein sequence ID" value="KAF4594570.1"/>
    <property type="molecule type" value="Genomic_DNA"/>
</dbReference>
<dbReference type="OrthoDB" id="431202at2759"/>
<feature type="compositionally biased region" description="Basic and acidic residues" evidence="1">
    <location>
        <begin position="327"/>
        <end position="349"/>
    </location>
</feature>
<organism evidence="3 4">
    <name type="scientific">Ophiocordyceps camponoti-floridani</name>
    <dbReference type="NCBI Taxonomy" id="2030778"/>
    <lineage>
        <taxon>Eukaryota</taxon>
        <taxon>Fungi</taxon>
        <taxon>Dikarya</taxon>
        <taxon>Ascomycota</taxon>
        <taxon>Pezizomycotina</taxon>
        <taxon>Sordariomycetes</taxon>
        <taxon>Hypocreomycetidae</taxon>
        <taxon>Hypocreales</taxon>
        <taxon>Ophiocordycipitaceae</taxon>
        <taxon>Ophiocordyceps</taxon>
    </lineage>
</organism>
<feature type="transmembrane region" description="Helical" evidence="2">
    <location>
        <begin position="157"/>
        <end position="180"/>
    </location>
</feature>
<dbReference type="AlphaFoldDB" id="A0A8H4VG68"/>
<feature type="transmembrane region" description="Helical" evidence="2">
    <location>
        <begin position="105"/>
        <end position="123"/>
    </location>
</feature>
<keyword evidence="4" id="KW-1185">Reference proteome</keyword>
<feature type="transmembrane region" description="Helical" evidence="2">
    <location>
        <begin position="257"/>
        <end position="276"/>
    </location>
</feature>
<name>A0A8H4VG68_9HYPO</name>